<dbReference type="InterPro" id="IPR002295">
    <property type="entry name" value="N4/N6-MTase_EcoPI_Mod-like"/>
</dbReference>
<evidence type="ECO:0000256" key="4">
    <source>
        <dbReference type="ARBA" id="ARBA00022747"/>
    </source>
</evidence>
<proteinExistence type="predicted"/>
<dbReference type="InterPro" id="IPR002941">
    <property type="entry name" value="DNA_methylase_N4/N6"/>
</dbReference>
<evidence type="ECO:0000256" key="3">
    <source>
        <dbReference type="ARBA" id="ARBA00022691"/>
    </source>
</evidence>
<gene>
    <name evidence="6" type="ORF">BRE01_68420</name>
</gene>
<keyword evidence="4" id="KW-0680">Restriction system</keyword>
<evidence type="ECO:0000256" key="1">
    <source>
        <dbReference type="ARBA" id="ARBA00022603"/>
    </source>
</evidence>
<dbReference type="Proteomes" id="UP000319578">
    <property type="component" value="Unassembled WGS sequence"/>
</dbReference>
<name>A0ABQ0TZ20_9BACL</name>
<evidence type="ECO:0000313" key="6">
    <source>
        <dbReference type="EMBL" id="GED73140.1"/>
    </source>
</evidence>
<evidence type="ECO:0000313" key="7">
    <source>
        <dbReference type="Proteomes" id="UP000319578"/>
    </source>
</evidence>
<organism evidence="6 7">
    <name type="scientific">Brevibacillus reuszeri</name>
    <dbReference type="NCBI Taxonomy" id="54915"/>
    <lineage>
        <taxon>Bacteria</taxon>
        <taxon>Bacillati</taxon>
        <taxon>Bacillota</taxon>
        <taxon>Bacilli</taxon>
        <taxon>Bacillales</taxon>
        <taxon>Paenibacillaceae</taxon>
        <taxon>Brevibacillus</taxon>
    </lineage>
</organism>
<evidence type="ECO:0000259" key="5">
    <source>
        <dbReference type="Pfam" id="PF01555"/>
    </source>
</evidence>
<dbReference type="SUPFAM" id="SSF53335">
    <property type="entry name" value="S-adenosyl-L-methionine-dependent methyltransferases"/>
    <property type="match status" value="1"/>
</dbReference>
<dbReference type="EMBL" id="BJON01000050">
    <property type="protein sequence ID" value="GED73140.1"/>
    <property type="molecule type" value="Genomic_DNA"/>
</dbReference>
<evidence type="ECO:0000256" key="2">
    <source>
        <dbReference type="ARBA" id="ARBA00022679"/>
    </source>
</evidence>
<dbReference type="Pfam" id="PF01555">
    <property type="entry name" value="N6_N4_Mtase"/>
    <property type="match status" value="1"/>
</dbReference>
<dbReference type="InterPro" id="IPR029063">
    <property type="entry name" value="SAM-dependent_MTases_sf"/>
</dbReference>
<dbReference type="PRINTS" id="PR00506">
    <property type="entry name" value="D21N6MTFRASE"/>
</dbReference>
<reference evidence="6 7" key="1">
    <citation type="submission" date="2019-06" db="EMBL/GenBank/DDBJ databases">
        <title>Whole genome shotgun sequence of Brevibacillus reuszeri NBRC 15719.</title>
        <authorList>
            <person name="Hosoyama A."/>
            <person name="Uohara A."/>
            <person name="Ohji S."/>
            <person name="Ichikawa N."/>
        </authorList>
    </citation>
    <scope>NUCLEOTIDE SEQUENCE [LARGE SCALE GENOMIC DNA]</scope>
    <source>
        <strain evidence="6 7">NBRC 15719</strain>
    </source>
</reference>
<protein>
    <recommendedName>
        <fullName evidence="5">DNA methylase N-4/N-6 domain-containing protein</fullName>
    </recommendedName>
</protein>
<keyword evidence="1" id="KW-0489">Methyltransferase</keyword>
<dbReference type="Gene3D" id="3.40.50.150">
    <property type="entry name" value="Vaccinia Virus protein VP39"/>
    <property type="match status" value="1"/>
</dbReference>
<dbReference type="RefSeq" id="WP_049738070.1">
    <property type="nucleotide sequence ID" value="NZ_BJON01000050.1"/>
</dbReference>
<accession>A0ABQ0TZ20</accession>
<keyword evidence="3" id="KW-0949">S-adenosyl-L-methionine</keyword>
<comment type="caution">
    <text evidence="6">The sequence shown here is derived from an EMBL/GenBank/DDBJ whole genome shotgun (WGS) entry which is preliminary data.</text>
</comment>
<feature type="domain" description="DNA methylase N-4/N-6" evidence="5">
    <location>
        <begin position="32"/>
        <end position="111"/>
    </location>
</feature>
<keyword evidence="2" id="KW-0808">Transferase</keyword>
<sequence>MSVVIEKSMLIEKVCEKCLAWQYKFQHEFIIFVVKGNKQTRRISTRKARDILSVPRISGNKTIHPTEKPPELITPLILNSNEPGEVVVDCFLGSGPVAAAAIKNGRELFLFE</sequence>
<keyword evidence="7" id="KW-1185">Reference proteome</keyword>